<dbReference type="PROSITE" id="PS50297">
    <property type="entry name" value="ANK_REP_REGION"/>
    <property type="match status" value="1"/>
</dbReference>
<dbReference type="Gene3D" id="1.25.40.20">
    <property type="entry name" value="Ankyrin repeat-containing domain"/>
    <property type="match status" value="2"/>
</dbReference>
<feature type="repeat" description="ANK" evidence="3">
    <location>
        <begin position="178"/>
        <end position="210"/>
    </location>
</feature>
<reference evidence="4" key="2">
    <citation type="submission" date="2023-06" db="EMBL/GenBank/DDBJ databases">
        <authorList>
            <consortium name="Lawrence Berkeley National Laboratory"/>
            <person name="Mondo S.J."/>
            <person name="Hensen N."/>
            <person name="Bonometti L."/>
            <person name="Westerberg I."/>
            <person name="Brannstrom I.O."/>
            <person name="Guillou S."/>
            <person name="Cros-Aarteil S."/>
            <person name="Calhoun S."/>
            <person name="Haridas S."/>
            <person name="Kuo A."/>
            <person name="Pangilinan J."/>
            <person name="Riley R."/>
            <person name="Labutti K."/>
            <person name="Andreopoulos B."/>
            <person name="Lipzen A."/>
            <person name="Chen C."/>
            <person name="Yanf M."/>
            <person name="Daum C."/>
            <person name="Ng V."/>
            <person name="Clum A."/>
            <person name="Steindorff A."/>
            <person name="Ohm R."/>
            <person name="Martin F."/>
            <person name="Silar P."/>
            <person name="Natvig D."/>
            <person name="Lalanne C."/>
            <person name="Gautier V."/>
            <person name="Ament-Velasquez S.L."/>
            <person name="Kruys A."/>
            <person name="Hutchinson M.I."/>
            <person name="Powell A.J."/>
            <person name="Barry K."/>
            <person name="Miller A.N."/>
            <person name="Grigoriev I.V."/>
            <person name="Debuchy R."/>
            <person name="Gladieux P."/>
            <person name="Thoren M.H."/>
            <person name="Johannesson H."/>
        </authorList>
    </citation>
    <scope>NUCLEOTIDE SEQUENCE</scope>
    <source>
        <strain evidence="4">PSN324</strain>
    </source>
</reference>
<keyword evidence="1" id="KW-0677">Repeat</keyword>
<proteinExistence type="predicted"/>
<dbReference type="PRINTS" id="PR01415">
    <property type="entry name" value="ANKYRIN"/>
</dbReference>
<evidence type="ECO:0000313" key="5">
    <source>
        <dbReference type="Proteomes" id="UP001321749"/>
    </source>
</evidence>
<dbReference type="Pfam" id="PF12796">
    <property type="entry name" value="Ank_2"/>
    <property type="match status" value="2"/>
</dbReference>
<keyword evidence="5" id="KW-1185">Reference proteome</keyword>
<evidence type="ECO:0000256" key="2">
    <source>
        <dbReference type="ARBA" id="ARBA00023043"/>
    </source>
</evidence>
<dbReference type="InterPro" id="IPR036770">
    <property type="entry name" value="Ankyrin_rpt-contain_sf"/>
</dbReference>
<feature type="repeat" description="ANK" evidence="3">
    <location>
        <begin position="58"/>
        <end position="91"/>
    </location>
</feature>
<organism evidence="4 5">
    <name type="scientific">Cladorrhinum samala</name>
    <dbReference type="NCBI Taxonomy" id="585594"/>
    <lineage>
        <taxon>Eukaryota</taxon>
        <taxon>Fungi</taxon>
        <taxon>Dikarya</taxon>
        <taxon>Ascomycota</taxon>
        <taxon>Pezizomycotina</taxon>
        <taxon>Sordariomycetes</taxon>
        <taxon>Sordariomycetidae</taxon>
        <taxon>Sordariales</taxon>
        <taxon>Podosporaceae</taxon>
        <taxon>Cladorrhinum</taxon>
    </lineage>
</organism>
<dbReference type="PROSITE" id="PS50088">
    <property type="entry name" value="ANK_REPEAT"/>
    <property type="match status" value="2"/>
</dbReference>
<sequence>MADAAEKERQEEVERAAASLRAASVGGFAPLLRMLIKKHKAKFPDDFDEKILNGPDKDGNTSLYHAAFVGHVEVTEVLLGQPGIDPNKKNSKEVTPLRAGLGNDNPEAAELLLEHEDADGKLEVDGSKACHQNWNPLCHASANGYIHVVNLLLRRANITGPPDAAAAAGSELDLQDGDGNTALFLACSGGHVRVVKSLLKAGAGINVMSKGNLSPLYGAASAGHARVVEILLSHSEKPNHALRSDEGDNALDAAVKGGHNAVAELLMEL</sequence>
<dbReference type="AlphaFoldDB" id="A0AAV9HKZ4"/>
<accession>A0AAV9HKZ4</accession>
<dbReference type="PANTHER" id="PTHR24166">
    <property type="entry name" value="ROLLING PEBBLES, ISOFORM B"/>
    <property type="match status" value="1"/>
</dbReference>
<dbReference type="InterPro" id="IPR002110">
    <property type="entry name" value="Ankyrin_rpt"/>
</dbReference>
<protein>
    <submittedName>
        <fullName evidence="4">Ankyrin repeat domain-containing protein</fullName>
    </submittedName>
</protein>
<evidence type="ECO:0000313" key="4">
    <source>
        <dbReference type="EMBL" id="KAK4461464.1"/>
    </source>
</evidence>
<reference evidence="4" key="1">
    <citation type="journal article" date="2023" name="Mol. Phylogenet. Evol.">
        <title>Genome-scale phylogeny and comparative genomics of the fungal order Sordariales.</title>
        <authorList>
            <person name="Hensen N."/>
            <person name="Bonometti L."/>
            <person name="Westerberg I."/>
            <person name="Brannstrom I.O."/>
            <person name="Guillou S."/>
            <person name="Cros-Aarteil S."/>
            <person name="Calhoun S."/>
            <person name="Haridas S."/>
            <person name="Kuo A."/>
            <person name="Mondo S."/>
            <person name="Pangilinan J."/>
            <person name="Riley R."/>
            <person name="LaButti K."/>
            <person name="Andreopoulos B."/>
            <person name="Lipzen A."/>
            <person name="Chen C."/>
            <person name="Yan M."/>
            <person name="Daum C."/>
            <person name="Ng V."/>
            <person name="Clum A."/>
            <person name="Steindorff A."/>
            <person name="Ohm R.A."/>
            <person name="Martin F."/>
            <person name="Silar P."/>
            <person name="Natvig D.O."/>
            <person name="Lalanne C."/>
            <person name="Gautier V."/>
            <person name="Ament-Velasquez S.L."/>
            <person name="Kruys A."/>
            <person name="Hutchinson M.I."/>
            <person name="Powell A.J."/>
            <person name="Barry K."/>
            <person name="Miller A.N."/>
            <person name="Grigoriev I.V."/>
            <person name="Debuchy R."/>
            <person name="Gladieux P."/>
            <person name="Hiltunen Thoren M."/>
            <person name="Johannesson H."/>
        </authorList>
    </citation>
    <scope>NUCLEOTIDE SEQUENCE</scope>
    <source>
        <strain evidence="4">PSN324</strain>
    </source>
</reference>
<dbReference type="InterPro" id="IPR050889">
    <property type="entry name" value="Dendritic_Spine_Reg/Scaffold"/>
</dbReference>
<gene>
    <name evidence="4" type="ORF">QBC42DRAFT_178421</name>
</gene>
<keyword evidence="2 3" id="KW-0040">ANK repeat</keyword>
<dbReference type="PANTHER" id="PTHR24166:SF48">
    <property type="entry name" value="PROTEIN VAPYRIN"/>
    <property type="match status" value="1"/>
</dbReference>
<evidence type="ECO:0000256" key="1">
    <source>
        <dbReference type="ARBA" id="ARBA00022737"/>
    </source>
</evidence>
<evidence type="ECO:0000256" key="3">
    <source>
        <dbReference type="PROSITE-ProRule" id="PRU00023"/>
    </source>
</evidence>
<dbReference type="EMBL" id="MU864990">
    <property type="protein sequence ID" value="KAK4461464.1"/>
    <property type="molecule type" value="Genomic_DNA"/>
</dbReference>
<dbReference type="SUPFAM" id="SSF48403">
    <property type="entry name" value="Ankyrin repeat"/>
    <property type="match status" value="1"/>
</dbReference>
<comment type="caution">
    <text evidence="4">The sequence shown here is derived from an EMBL/GenBank/DDBJ whole genome shotgun (WGS) entry which is preliminary data.</text>
</comment>
<name>A0AAV9HKZ4_9PEZI</name>
<dbReference type="Proteomes" id="UP001321749">
    <property type="component" value="Unassembled WGS sequence"/>
</dbReference>
<dbReference type="SMART" id="SM00248">
    <property type="entry name" value="ANK"/>
    <property type="match status" value="4"/>
</dbReference>